<dbReference type="AlphaFoldDB" id="A0AAV3W4N2"/>
<evidence type="ECO:0000313" key="1">
    <source>
        <dbReference type="EMBL" id="GEA32036.1"/>
    </source>
</evidence>
<dbReference type="Proteomes" id="UP000325212">
    <property type="component" value="Unassembled WGS sequence"/>
</dbReference>
<name>A0AAV3W4N2_9CLOT</name>
<comment type="caution">
    <text evidence="1">The sequence shown here is derived from an EMBL/GenBank/DDBJ whole genome shotgun (WGS) entry which is preliminary data.</text>
</comment>
<protein>
    <submittedName>
        <fullName evidence="1">Uncharacterized protein</fullName>
    </submittedName>
</protein>
<dbReference type="EMBL" id="BJLA01000010">
    <property type="protein sequence ID" value="GEA32036.1"/>
    <property type="molecule type" value="Genomic_DNA"/>
</dbReference>
<keyword evidence="2" id="KW-1185">Reference proteome</keyword>
<organism evidence="1 2">
    <name type="scientific">Clostridium diolis</name>
    <dbReference type="NCBI Taxonomy" id="223919"/>
    <lineage>
        <taxon>Bacteria</taxon>
        <taxon>Bacillati</taxon>
        <taxon>Bacillota</taxon>
        <taxon>Clostridia</taxon>
        <taxon>Eubacteriales</taxon>
        <taxon>Clostridiaceae</taxon>
        <taxon>Clostridium</taxon>
    </lineage>
</organism>
<sequence>MTPIIPIIKKGIPICTYDHPFIEKEPISQRAMLFISSLYKAVTVVSIALQNKEKTMPDKIIVEVDILLSTL</sequence>
<proteinExistence type="predicted"/>
<gene>
    <name evidence="1" type="ORF">CDIOL_29590</name>
</gene>
<reference evidence="1 2" key="1">
    <citation type="submission" date="2019-06" db="EMBL/GenBank/DDBJ databases">
        <title>Draft genome sequence of Clostridium diolis DSM 15410.</title>
        <authorList>
            <person name="Kobayashi H."/>
            <person name="Tanizawa Y."/>
            <person name="Tohno M."/>
        </authorList>
    </citation>
    <scope>NUCLEOTIDE SEQUENCE [LARGE SCALE GENOMIC DNA]</scope>
    <source>
        <strain evidence="1 2">DSM 15410</strain>
    </source>
</reference>
<accession>A0AAV3W4N2</accession>
<evidence type="ECO:0000313" key="2">
    <source>
        <dbReference type="Proteomes" id="UP000325212"/>
    </source>
</evidence>